<evidence type="ECO:0000256" key="1">
    <source>
        <dbReference type="SAM" id="MobiDB-lite"/>
    </source>
</evidence>
<dbReference type="AlphaFoldDB" id="A0A843XB11"/>
<comment type="caution">
    <text evidence="2">The sequence shown here is derived from an EMBL/GenBank/DDBJ whole genome shotgun (WGS) entry which is preliminary data.</text>
</comment>
<reference evidence="2" key="1">
    <citation type="submission" date="2017-07" db="EMBL/GenBank/DDBJ databases">
        <title>Taro Niue Genome Assembly and Annotation.</title>
        <authorList>
            <person name="Atibalentja N."/>
            <person name="Keating K."/>
            <person name="Fields C.J."/>
        </authorList>
    </citation>
    <scope>NUCLEOTIDE SEQUENCE</scope>
    <source>
        <strain evidence="2">Niue_2</strain>
        <tissue evidence="2">Leaf</tissue>
    </source>
</reference>
<proteinExistence type="predicted"/>
<sequence length="97" mass="11051">MSRIGYKCTRSSSLQASEKDHKKQKQGYLSTDTKDLSTDLTGVVCQKTHSSQMLHLSTDDRSAVDRSHSPDIRTSVVYIKEHICRQMNFDCRQISQS</sequence>
<gene>
    <name evidence="2" type="ORF">Taro_049534</name>
</gene>
<name>A0A843XB11_COLES</name>
<organism evidence="2 3">
    <name type="scientific">Colocasia esculenta</name>
    <name type="common">Wild taro</name>
    <name type="synonym">Arum esculentum</name>
    <dbReference type="NCBI Taxonomy" id="4460"/>
    <lineage>
        <taxon>Eukaryota</taxon>
        <taxon>Viridiplantae</taxon>
        <taxon>Streptophyta</taxon>
        <taxon>Embryophyta</taxon>
        <taxon>Tracheophyta</taxon>
        <taxon>Spermatophyta</taxon>
        <taxon>Magnoliopsida</taxon>
        <taxon>Liliopsida</taxon>
        <taxon>Araceae</taxon>
        <taxon>Aroideae</taxon>
        <taxon>Colocasieae</taxon>
        <taxon>Colocasia</taxon>
    </lineage>
</organism>
<evidence type="ECO:0000313" key="3">
    <source>
        <dbReference type="Proteomes" id="UP000652761"/>
    </source>
</evidence>
<dbReference type="Proteomes" id="UP000652761">
    <property type="component" value="Unassembled WGS sequence"/>
</dbReference>
<protein>
    <submittedName>
        <fullName evidence="2">Uncharacterized protein</fullName>
    </submittedName>
</protein>
<accession>A0A843XB11</accession>
<feature type="region of interest" description="Disordered" evidence="1">
    <location>
        <begin position="1"/>
        <end position="33"/>
    </location>
</feature>
<dbReference type="EMBL" id="NMUH01007071">
    <property type="protein sequence ID" value="MQM16574.1"/>
    <property type="molecule type" value="Genomic_DNA"/>
</dbReference>
<evidence type="ECO:0000313" key="2">
    <source>
        <dbReference type="EMBL" id="MQM16574.1"/>
    </source>
</evidence>
<keyword evidence="3" id="KW-1185">Reference proteome</keyword>